<evidence type="ECO:0000256" key="5">
    <source>
        <dbReference type="ARBA" id="ARBA00023098"/>
    </source>
</evidence>
<comment type="caution">
    <text evidence="9">The sequence shown here is derived from an EMBL/GenBank/DDBJ whole genome shotgun (WGS) entry which is preliminary data.</text>
</comment>
<feature type="domain" description="UDP-3-O-[3-hydroxymyristoyl] glucosamine N-acyltransferase non-repeat region" evidence="8">
    <location>
        <begin position="25"/>
        <end position="92"/>
    </location>
</feature>
<dbReference type="PANTHER" id="PTHR43378:SF2">
    <property type="entry name" value="UDP-3-O-ACYLGLUCOSAMINE N-ACYLTRANSFERASE 1, MITOCHONDRIAL-RELATED"/>
    <property type="match status" value="1"/>
</dbReference>
<evidence type="ECO:0000313" key="10">
    <source>
        <dbReference type="Proteomes" id="UP001171945"/>
    </source>
</evidence>
<keyword evidence="5 7" id="KW-0443">Lipid metabolism</keyword>
<dbReference type="InterPro" id="IPR018357">
    <property type="entry name" value="Hexapep_transf_CS"/>
</dbReference>
<comment type="catalytic activity">
    <reaction evidence="7">
        <text>a UDP-3-O-[(3R)-3-hydroxyacyl]-alpha-D-glucosamine + a (3R)-hydroxyacyl-[ACP] = a UDP-2-N,3-O-bis[(3R)-3-hydroxyacyl]-alpha-D-glucosamine + holo-[ACP] + H(+)</text>
        <dbReference type="Rhea" id="RHEA:53836"/>
        <dbReference type="Rhea" id="RHEA-COMP:9685"/>
        <dbReference type="Rhea" id="RHEA-COMP:9945"/>
        <dbReference type="ChEBI" id="CHEBI:15378"/>
        <dbReference type="ChEBI" id="CHEBI:64479"/>
        <dbReference type="ChEBI" id="CHEBI:78827"/>
        <dbReference type="ChEBI" id="CHEBI:137740"/>
        <dbReference type="ChEBI" id="CHEBI:137748"/>
        <dbReference type="EC" id="2.3.1.191"/>
    </reaction>
</comment>
<dbReference type="InterPro" id="IPR011004">
    <property type="entry name" value="Trimer_LpxA-like_sf"/>
</dbReference>
<name>A0ABT7VT85_9GAMM</name>
<keyword evidence="10" id="KW-1185">Reference proteome</keyword>
<comment type="subunit">
    <text evidence="7">Homotrimer.</text>
</comment>
<dbReference type="InterPro" id="IPR007691">
    <property type="entry name" value="LpxD"/>
</dbReference>
<comment type="pathway">
    <text evidence="7">Bacterial outer membrane biogenesis; LPS lipid A biosynthesis.</text>
</comment>
<accession>A0ABT7VT85</accession>
<keyword evidence="2 7" id="KW-0441">Lipid A biosynthesis</keyword>
<dbReference type="GO" id="GO:0103118">
    <property type="term" value="F:UDP-3-O-[(3R)-3-hydroxyacyl]-glucosamine N-acyltransferase activity"/>
    <property type="evidence" value="ECO:0007669"/>
    <property type="project" value="UniProtKB-EC"/>
</dbReference>
<dbReference type="NCBIfam" id="NF002060">
    <property type="entry name" value="PRK00892.1"/>
    <property type="match status" value="1"/>
</dbReference>
<keyword evidence="3 7" id="KW-0808">Transferase</keyword>
<comment type="similarity">
    <text evidence="7">Belongs to the transferase hexapeptide repeat family. LpxD subfamily.</text>
</comment>
<organism evidence="9 10">
    <name type="scientific">Candidatus Marithioploca araucensis</name>
    <dbReference type="NCBI Taxonomy" id="70273"/>
    <lineage>
        <taxon>Bacteria</taxon>
        <taxon>Pseudomonadati</taxon>
        <taxon>Pseudomonadota</taxon>
        <taxon>Gammaproteobacteria</taxon>
        <taxon>Thiotrichales</taxon>
        <taxon>Thiotrichaceae</taxon>
        <taxon>Candidatus Marithioploca</taxon>
    </lineage>
</organism>
<dbReference type="CDD" id="cd03352">
    <property type="entry name" value="LbH_LpxD"/>
    <property type="match status" value="1"/>
</dbReference>
<proteinExistence type="inferred from homology"/>
<dbReference type="Gene3D" id="2.160.10.10">
    <property type="entry name" value="Hexapeptide repeat proteins"/>
    <property type="match status" value="1"/>
</dbReference>
<dbReference type="PANTHER" id="PTHR43378">
    <property type="entry name" value="UDP-3-O-ACYLGLUCOSAMINE N-ACYLTRANSFERASE"/>
    <property type="match status" value="1"/>
</dbReference>
<keyword evidence="1 7" id="KW-0444">Lipid biosynthesis</keyword>
<evidence type="ECO:0000256" key="6">
    <source>
        <dbReference type="ARBA" id="ARBA00023315"/>
    </source>
</evidence>
<evidence type="ECO:0000256" key="4">
    <source>
        <dbReference type="ARBA" id="ARBA00022737"/>
    </source>
</evidence>
<dbReference type="Pfam" id="PF00132">
    <property type="entry name" value="Hexapep"/>
    <property type="match status" value="3"/>
</dbReference>
<dbReference type="Proteomes" id="UP001171945">
    <property type="component" value="Unassembled WGS sequence"/>
</dbReference>
<dbReference type="InterPro" id="IPR020573">
    <property type="entry name" value="UDP_GlcNAc_AcTrfase_non-rep"/>
</dbReference>
<dbReference type="NCBIfam" id="TIGR01853">
    <property type="entry name" value="lipid_A_lpxD"/>
    <property type="match status" value="1"/>
</dbReference>
<dbReference type="HAMAP" id="MF_00523">
    <property type="entry name" value="LpxD"/>
    <property type="match status" value="1"/>
</dbReference>
<keyword evidence="4 7" id="KW-0677">Repeat</keyword>
<gene>
    <name evidence="7 9" type="primary">lpxD</name>
    <name evidence="9" type="ORF">QUF54_05420</name>
</gene>
<evidence type="ECO:0000256" key="1">
    <source>
        <dbReference type="ARBA" id="ARBA00022516"/>
    </source>
</evidence>
<dbReference type="Gene3D" id="3.40.1390.10">
    <property type="entry name" value="MurE/MurF, N-terminal domain"/>
    <property type="match status" value="1"/>
</dbReference>
<dbReference type="EC" id="2.3.1.191" evidence="7"/>
<comment type="function">
    <text evidence="7">Catalyzes the N-acylation of UDP-3-O-acylglucosamine using 3-hydroxyacyl-ACP as the acyl donor. Is involved in the biosynthesis of lipid A, a phosphorylated glycolipid that anchors the lipopolysaccharide to the outer membrane of the cell.</text>
</comment>
<sequence>MKFSINLADLGTEIGATLKEASSSDLPISGIATLMRAGKHEVSFFTNGLYRDELAKTSAAAVILASKDERFCKVPKLVMENPYLGYAKTARLFNPPPCYPQGKHPTAWVSEEAIFDEASVSIGPQTVIEAGVKLGRNVVIGPGCVIGKGIKIGDNCQLIANVTLCTGTVLGQRVIIHPGAVIGSDGFGNANDAGKWVKVPQLGGVIIGDDVEIGANTTIDKGALEDTTIGEGVKLDNQIQIGHNVQIGEHTAIAGCVGIAGSTRIGRYCMIAGGVGIAGHLNISDYVHITGGSIVLQSIHEKGIYSSGTPLEQNRRWHRNYHRFKHLDEMAKRLQTLERRQ</sequence>
<dbReference type="PROSITE" id="PS00101">
    <property type="entry name" value="HEXAPEP_TRANSFERASES"/>
    <property type="match status" value="1"/>
</dbReference>
<evidence type="ECO:0000259" key="8">
    <source>
        <dbReference type="Pfam" id="PF04613"/>
    </source>
</evidence>
<dbReference type="InterPro" id="IPR001451">
    <property type="entry name" value="Hexapep"/>
</dbReference>
<evidence type="ECO:0000256" key="2">
    <source>
        <dbReference type="ARBA" id="ARBA00022556"/>
    </source>
</evidence>
<dbReference type="Pfam" id="PF04613">
    <property type="entry name" value="LpxD"/>
    <property type="match status" value="1"/>
</dbReference>
<dbReference type="EMBL" id="JAUCGM010000283">
    <property type="protein sequence ID" value="MDM8562776.1"/>
    <property type="molecule type" value="Genomic_DNA"/>
</dbReference>
<keyword evidence="6 7" id="KW-0012">Acyltransferase</keyword>
<dbReference type="SUPFAM" id="SSF51161">
    <property type="entry name" value="Trimeric LpxA-like enzymes"/>
    <property type="match status" value="1"/>
</dbReference>
<protein>
    <recommendedName>
        <fullName evidence="7">UDP-3-O-acylglucosamine N-acyltransferase</fullName>
        <ecNumber evidence="7">2.3.1.191</ecNumber>
    </recommendedName>
</protein>
<dbReference type="Gene3D" id="1.20.5.170">
    <property type="match status" value="1"/>
</dbReference>
<evidence type="ECO:0000256" key="3">
    <source>
        <dbReference type="ARBA" id="ARBA00022679"/>
    </source>
</evidence>
<evidence type="ECO:0000313" key="9">
    <source>
        <dbReference type="EMBL" id="MDM8562776.1"/>
    </source>
</evidence>
<feature type="active site" description="Proton acceptor" evidence="7">
    <location>
        <position position="243"/>
    </location>
</feature>
<reference evidence="9" key="1">
    <citation type="submission" date="2023-06" db="EMBL/GenBank/DDBJ databases">
        <title>Uncultivated large filamentous bacteria from sulfidic sediments reveal new species and different genomic features in energy metabolism and defense.</title>
        <authorList>
            <person name="Fonseca A."/>
        </authorList>
    </citation>
    <scope>NUCLEOTIDE SEQUENCE</scope>
    <source>
        <strain evidence="9">HSG4</strain>
    </source>
</reference>
<evidence type="ECO:0000256" key="7">
    <source>
        <dbReference type="HAMAP-Rule" id="MF_00523"/>
    </source>
</evidence>